<keyword evidence="2" id="KW-1185">Reference proteome</keyword>
<evidence type="ECO:0000313" key="2">
    <source>
        <dbReference type="Proteomes" id="UP000306196"/>
    </source>
</evidence>
<dbReference type="EMBL" id="VAUV01000013">
    <property type="protein sequence ID" value="TLD69516.1"/>
    <property type="molecule type" value="Genomic_DNA"/>
</dbReference>
<dbReference type="Proteomes" id="UP000306196">
    <property type="component" value="Unassembled WGS sequence"/>
</dbReference>
<evidence type="ECO:0008006" key="3">
    <source>
        <dbReference type="Google" id="ProtNLM"/>
    </source>
</evidence>
<reference evidence="1 2" key="1">
    <citation type="submission" date="2019-05" db="EMBL/GenBank/DDBJ databases">
        <title>Verrucobacter flavum gen. nov., sp. nov. a new member of the family Verrucomicrobiaceae.</title>
        <authorList>
            <person name="Szuroczki S."/>
            <person name="Abbaszade G."/>
            <person name="Szabo A."/>
            <person name="Felfoldi T."/>
            <person name="Schumann P."/>
            <person name="Boka K."/>
            <person name="Keki Z."/>
            <person name="Toumi M."/>
            <person name="Toth E."/>
        </authorList>
    </citation>
    <scope>NUCLEOTIDE SEQUENCE [LARGE SCALE GENOMIC DNA]</scope>
    <source>
        <strain evidence="1 2">MG-N-17</strain>
    </source>
</reference>
<accession>A0A5R8KB37</accession>
<organism evidence="1 2">
    <name type="scientific">Phragmitibacter flavus</name>
    <dbReference type="NCBI Taxonomy" id="2576071"/>
    <lineage>
        <taxon>Bacteria</taxon>
        <taxon>Pseudomonadati</taxon>
        <taxon>Verrucomicrobiota</taxon>
        <taxon>Verrucomicrobiia</taxon>
        <taxon>Verrucomicrobiales</taxon>
        <taxon>Verrucomicrobiaceae</taxon>
        <taxon>Phragmitibacter</taxon>
    </lineage>
</organism>
<gene>
    <name evidence="1" type="ORF">FEM03_17575</name>
</gene>
<protein>
    <recommendedName>
        <fullName evidence="3">DUF1080 domain-containing protein</fullName>
    </recommendedName>
</protein>
<dbReference type="Gene3D" id="2.60.120.560">
    <property type="entry name" value="Exo-inulinase, domain 1"/>
    <property type="match status" value="1"/>
</dbReference>
<evidence type="ECO:0000313" key="1">
    <source>
        <dbReference type="EMBL" id="TLD69516.1"/>
    </source>
</evidence>
<comment type="caution">
    <text evidence="1">The sequence shown here is derived from an EMBL/GenBank/DDBJ whole genome shotgun (WGS) entry which is preliminary data.</text>
</comment>
<proteinExistence type="predicted"/>
<sequence>MSEEDRVWLKKWDAEKKLGKDAAYYDRLIFEDDFSGEGFGPKWGHYKSNSVVKDGVLVGITGVGSDHAAVDNIKFEGEQDLEVSVKFKFVSAEAKRFDIWFDDKDFKGAHAGHVCQVSVSPTQVQVMDAKEGMFRNDLNAKRKAPEGFSAEEKKYLETKVVRWPVKVTLNEWHTLVARTKGDEVTVTLNGDEVGVFKSEGVAHETKSLVSLTTNLVDVHYDDFSVKAGGGDGKVKSEK</sequence>
<dbReference type="AlphaFoldDB" id="A0A5R8KB37"/>
<name>A0A5R8KB37_9BACT</name>
<dbReference type="OrthoDB" id="186185at2"/>